<evidence type="ECO:0000256" key="1">
    <source>
        <dbReference type="SAM" id="Phobius"/>
    </source>
</evidence>
<accession>A0A0F9B9T2</accession>
<keyword evidence="1" id="KW-0472">Membrane</keyword>
<keyword evidence="1" id="KW-0812">Transmembrane</keyword>
<name>A0A0F9B9T2_9ZZZZ</name>
<feature type="transmembrane region" description="Helical" evidence="1">
    <location>
        <begin position="12"/>
        <end position="33"/>
    </location>
</feature>
<keyword evidence="1" id="KW-1133">Transmembrane helix</keyword>
<proteinExistence type="predicted"/>
<dbReference type="AlphaFoldDB" id="A0A0F9B9T2"/>
<comment type="caution">
    <text evidence="2">The sequence shown here is derived from an EMBL/GenBank/DDBJ whole genome shotgun (WGS) entry which is preliminary data.</text>
</comment>
<organism evidence="2">
    <name type="scientific">marine sediment metagenome</name>
    <dbReference type="NCBI Taxonomy" id="412755"/>
    <lineage>
        <taxon>unclassified sequences</taxon>
        <taxon>metagenomes</taxon>
        <taxon>ecological metagenomes</taxon>
    </lineage>
</organism>
<evidence type="ECO:0000313" key="2">
    <source>
        <dbReference type="EMBL" id="KKL18405.1"/>
    </source>
</evidence>
<sequence>MLEQVAPYWPAAVGVAALVAIVAAVSRVILVVYRKMKGRAVTRRTTRIIDTVTPILDARLQVVDASILNMRLELGETTKVVNEVKAIVSNGLQDDVAAIRNEQARVGDRIDRIYNHLIE</sequence>
<gene>
    <name evidence="2" type="ORF">LCGC14_2475850</name>
</gene>
<reference evidence="2" key="1">
    <citation type="journal article" date="2015" name="Nature">
        <title>Complex archaea that bridge the gap between prokaryotes and eukaryotes.</title>
        <authorList>
            <person name="Spang A."/>
            <person name="Saw J.H."/>
            <person name="Jorgensen S.L."/>
            <person name="Zaremba-Niedzwiedzka K."/>
            <person name="Martijn J."/>
            <person name="Lind A.E."/>
            <person name="van Eijk R."/>
            <person name="Schleper C."/>
            <person name="Guy L."/>
            <person name="Ettema T.J."/>
        </authorList>
    </citation>
    <scope>NUCLEOTIDE SEQUENCE</scope>
</reference>
<dbReference type="EMBL" id="LAZR01038882">
    <property type="protein sequence ID" value="KKL18405.1"/>
    <property type="molecule type" value="Genomic_DNA"/>
</dbReference>
<protein>
    <submittedName>
        <fullName evidence="2">Uncharacterized protein</fullName>
    </submittedName>
</protein>